<organism evidence="1 2">
    <name type="scientific">Mycena metata</name>
    <dbReference type="NCBI Taxonomy" id="1033252"/>
    <lineage>
        <taxon>Eukaryota</taxon>
        <taxon>Fungi</taxon>
        <taxon>Dikarya</taxon>
        <taxon>Basidiomycota</taxon>
        <taxon>Agaricomycotina</taxon>
        <taxon>Agaricomycetes</taxon>
        <taxon>Agaricomycetidae</taxon>
        <taxon>Agaricales</taxon>
        <taxon>Marasmiineae</taxon>
        <taxon>Mycenaceae</taxon>
        <taxon>Mycena</taxon>
    </lineage>
</organism>
<keyword evidence="2" id="KW-1185">Reference proteome</keyword>
<dbReference type="AlphaFoldDB" id="A0AAD7HRG7"/>
<evidence type="ECO:0000313" key="2">
    <source>
        <dbReference type="Proteomes" id="UP001215598"/>
    </source>
</evidence>
<dbReference type="Proteomes" id="UP001215598">
    <property type="component" value="Unassembled WGS sequence"/>
</dbReference>
<comment type="caution">
    <text evidence="1">The sequence shown here is derived from an EMBL/GenBank/DDBJ whole genome shotgun (WGS) entry which is preliminary data.</text>
</comment>
<accession>A0AAD7HRG7</accession>
<sequence>MVIAAETKQVALSDRPLTPIIFSAYDNTTTVFACAVSKQFYLYHRFFSAGEDQISAFPGIFPSVEAFFDGADWNQLQDVTGNKDTGEILCAATGYRWDHKFPPIRIDHLRVAANQSYPRHTLRDMCPPQGSFMYTQRIFDCAECKYLSDWPRIPDTQLPEPWSCEWWYYHHCDDWYDGGLGPQATLESMYGVIGLMPSMFVPFGPHRGDTVLCAAGTYYLWWNAHRDGDVP</sequence>
<dbReference type="EMBL" id="JARKIB010000185">
    <property type="protein sequence ID" value="KAJ7726628.1"/>
    <property type="molecule type" value="Genomic_DNA"/>
</dbReference>
<gene>
    <name evidence="1" type="ORF">B0H16DRAFT_1735556</name>
</gene>
<reference evidence="1" key="1">
    <citation type="submission" date="2023-03" db="EMBL/GenBank/DDBJ databases">
        <title>Massive genome expansion in bonnet fungi (Mycena s.s.) driven by repeated elements and novel gene families across ecological guilds.</title>
        <authorList>
            <consortium name="Lawrence Berkeley National Laboratory"/>
            <person name="Harder C.B."/>
            <person name="Miyauchi S."/>
            <person name="Viragh M."/>
            <person name="Kuo A."/>
            <person name="Thoen E."/>
            <person name="Andreopoulos B."/>
            <person name="Lu D."/>
            <person name="Skrede I."/>
            <person name="Drula E."/>
            <person name="Henrissat B."/>
            <person name="Morin E."/>
            <person name="Kohler A."/>
            <person name="Barry K."/>
            <person name="LaButti K."/>
            <person name="Morin E."/>
            <person name="Salamov A."/>
            <person name="Lipzen A."/>
            <person name="Mereny Z."/>
            <person name="Hegedus B."/>
            <person name="Baldrian P."/>
            <person name="Stursova M."/>
            <person name="Weitz H."/>
            <person name="Taylor A."/>
            <person name="Grigoriev I.V."/>
            <person name="Nagy L.G."/>
            <person name="Martin F."/>
            <person name="Kauserud H."/>
        </authorList>
    </citation>
    <scope>NUCLEOTIDE SEQUENCE</scope>
    <source>
        <strain evidence="1">CBHHK182m</strain>
    </source>
</reference>
<proteinExistence type="predicted"/>
<protein>
    <submittedName>
        <fullName evidence="1">Uncharacterized protein</fullName>
    </submittedName>
</protein>
<evidence type="ECO:0000313" key="1">
    <source>
        <dbReference type="EMBL" id="KAJ7726628.1"/>
    </source>
</evidence>
<name>A0AAD7HRG7_9AGAR</name>